<evidence type="ECO:0000256" key="2">
    <source>
        <dbReference type="ARBA" id="ARBA00023125"/>
    </source>
</evidence>
<dbReference type="EMBL" id="CP108084">
    <property type="protein sequence ID" value="WUP51976.1"/>
    <property type="molecule type" value="Genomic_DNA"/>
</dbReference>
<accession>A0A420EVF6</accession>
<dbReference type="SUPFAM" id="SSF46785">
    <property type="entry name" value="Winged helix' DNA-binding domain"/>
    <property type="match status" value="1"/>
</dbReference>
<dbReference type="RefSeq" id="WP_120330862.1">
    <property type="nucleotide sequence ID" value="NZ_CP108084.1"/>
</dbReference>
<organism evidence="6 8">
    <name type="scientific">Micromonospora globbae</name>
    <dbReference type="NCBI Taxonomy" id="1894969"/>
    <lineage>
        <taxon>Bacteria</taxon>
        <taxon>Bacillati</taxon>
        <taxon>Actinomycetota</taxon>
        <taxon>Actinomycetes</taxon>
        <taxon>Micromonosporales</taxon>
        <taxon>Micromonosporaceae</taxon>
        <taxon>Micromonospora</taxon>
    </lineage>
</organism>
<name>A0A420EVF6_9ACTN</name>
<dbReference type="InterPro" id="IPR036390">
    <property type="entry name" value="WH_DNA-bd_sf"/>
</dbReference>
<keyword evidence="9" id="KW-1185">Reference proteome</keyword>
<protein>
    <submittedName>
        <fullName evidence="6 7">Transcriptional regulator</fullName>
    </submittedName>
</protein>
<dbReference type="EMBL" id="RAQQ01000020">
    <property type="protein sequence ID" value="RKF24715.1"/>
    <property type="molecule type" value="Genomic_DNA"/>
</dbReference>
<proteinExistence type="predicted"/>
<dbReference type="AlphaFoldDB" id="A0A420EVF6"/>
<dbReference type="PANTHER" id="PTHR33204:SF18">
    <property type="entry name" value="TRANSCRIPTIONAL REGULATORY PROTEIN"/>
    <property type="match status" value="1"/>
</dbReference>
<dbReference type="Proteomes" id="UP001432190">
    <property type="component" value="Chromosome"/>
</dbReference>
<dbReference type="Pfam" id="PF01638">
    <property type="entry name" value="HxlR"/>
    <property type="match status" value="1"/>
</dbReference>
<dbReference type="OrthoDB" id="9792527at2"/>
<evidence type="ECO:0000256" key="1">
    <source>
        <dbReference type="ARBA" id="ARBA00023015"/>
    </source>
</evidence>
<evidence type="ECO:0000259" key="5">
    <source>
        <dbReference type="PROSITE" id="PS51118"/>
    </source>
</evidence>
<dbReference type="PROSITE" id="PS51118">
    <property type="entry name" value="HTH_HXLR"/>
    <property type="match status" value="1"/>
</dbReference>
<keyword evidence="3" id="KW-0804">Transcription</keyword>
<evidence type="ECO:0000256" key="4">
    <source>
        <dbReference type="SAM" id="MobiDB-lite"/>
    </source>
</evidence>
<evidence type="ECO:0000313" key="9">
    <source>
        <dbReference type="Proteomes" id="UP001432190"/>
    </source>
</evidence>
<keyword evidence="1" id="KW-0805">Transcription regulation</keyword>
<dbReference type="InterPro" id="IPR002577">
    <property type="entry name" value="HTH_HxlR"/>
</dbReference>
<gene>
    <name evidence="6" type="ORF">D7I43_24205</name>
    <name evidence="7" type="ORF">OG994_10840</name>
</gene>
<keyword evidence="2" id="KW-0238">DNA-binding</keyword>
<evidence type="ECO:0000313" key="6">
    <source>
        <dbReference type="EMBL" id="RKF24715.1"/>
    </source>
</evidence>
<evidence type="ECO:0000313" key="8">
    <source>
        <dbReference type="Proteomes" id="UP000285744"/>
    </source>
</evidence>
<sequence>MALGKNYEGQHCSLARALELVGERWTLLVVRDAFYGVRRYGDFLSHLDIPRAVLADRLATLVGAGILQRHRYQESPPRDEYVLTERGVELWSVIYPLMHWGARHFATGQWLRSFRHAACGTELDPGGRCPACGNADVPPGDVETVPGPGVPDEPRQDPVSVALRQRPHRLLEPLLPADRA</sequence>
<feature type="domain" description="HTH hxlR-type" evidence="5">
    <location>
        <begin position="12"/>
        <end position="109"/>
    </location>
</feature>
<reference evidence="6 8" key="1">
    <citation type="journal article" date="2018" name="Int. J. Syst. Evol. Microbiol.">
        <title>Micromonospora globbae sp. nov., an endophytic actinomycete isolated from roots of Globba winitii C. H. Wright.</title>
        <authorList>
            <person name="Kuncharoen N."/>
            <person name="Pittayakhajonwut P."/>
            <person name="Tanasupawat S."/>
        </authorList>
    </citation>
    <scope>NUCLEOTIDE SEQUENCE [LARGE SCALE GENOMIC DNA]</scope>
    <source>
        <strain evidence="6 8">WPS1-2</strain>
    </source>
</reference>
<feature type="region of interest" description="Disordered" evidence="4">
    <location>
        <begin position="138"/>
        <end position="167"/>
    </location>
</feature>
<evidence type="ECO:0000313" key="7">
    <source>
        <dbReference type="EMBL" id="WUP51976.1"/>
    </source>
</evidence>
<dbReference type="GO" id="GO:0003677">
    <property type="term" value="F:DNA binding"/>
    <property type="evidence" value="ECO:0007669"/>
    <property type="project" value="UniProtKB-KW"/>
</dbReference>
<evidence type="ECO:0000256" key="3">
    <source>
        <dbReference type="ARBA" id="ARBA00023163"/>
    </source>
</evidence>
<dbReference type="InterPro" id="IPR036388">
    <property type="entry name" value="WH-like_DNA-bd_sf"/>
</dbReference>
<reference evidence="7" key="2">
    <citation type="submission" date="2022-10" db="EMBL/GenBank/DDBJ databases">
        <title>The complete genomes of actinobacterial strains from the NBC collection.</title>
        <authorList>
            <person name="Joergensen T.S."/>
            <person name="Alvarez Arevalo M."/>
            <person name="Sterndorff E.B."/>
            <person name="Faurdal D."/>
            <person name="Vuksanovic O."/>
            <person name="Mourched A.-S."/>
            <person name="Charusanti P."/>
            <person name="Shaw S."/>
            <person name="Blin K."/>
            <person name="Weber T."/>
        </authorList>
    </citation>
    <scope>NUCLEOTIDE SEQUENCE</scope>
    <source>
        <strain evidence="7">NBC_00256</strain>
    </source>
</reference>
<dbReference type="PANTHER" id="PTHR33204">
    <property type="entry name" value="TRANSCRIPTIONAL REGULATOR, MARR FAMILY"/>
    <property type="match status" value="1"/>
</dbReference>
<dbReference type="Gene3D" id="1.10.10.10">
    <property type="entry name" value="Winged helix-like DNA-binding domain superfamily/Winged helix DNA-binding domain"/>
    <property type="match status" value="1"/>
</dbReference>
<dbReference type="Proteomes" id="UP000285744">
    <property type="component" value="Unassembled WGS sequence"/>
</dbReference>